<accession>A0A5A7TFY6</accession>
<dbReference type="InterPro" id="IPR036388">
    <property type="entry name" value="WH-like_DNA-bd_sf"/>
</dbReference>
<name>A0A5A7TFY6_CUCMM</name>
<dbReference type="InterPro" id="IPR011545">
    <property type="entry name" value="DEAD/DEAH_box_helicase_dom"/>
</dbReference>
<dbReference type="InterPro" id="IPR004589">
    <property type="entry name" value="DNA_helicase_ATP-dep_RecQ"/>
</dbReference>
<dbReference type="FunFam" id="3.40.50.300:FF:001747">
    <property type="entry name" value="ATP-dependent DNA helicase"/>
    <property type="match status" value="1"/>
</dbReference>
<dbReference type="FunFam" id="1.10.10.10:FF:000513">
    <property type="entry name" value="ATP-dependent DNA helicase"/>
    <property type="match status" value="1"/>
</dbReference>
<comment type="catalytic activity">
    <reaction evidence="6 7">
        <text>Couples ATP hydrolysis with the unwinding of duplex DNA by translocating in the 3'-5' direction.</text>
        <dbReference type="EC" id="5.6.2.4"/>
    </reaction>
</comment>
<evidence type="ECO:0000256" key="4">
    <source>
        <dbReference type="ARBA" id="ARBA00022806"/>
    </source>
</evidence>
<dbReference type="InterPro" id="IPR001650">
    <property type="entry name" value="Helicase_C-like"/>
</dbReference>
<dbReference type="InterPro" id="IPR032284">
    <property type="entry name" value="RecQ_Zn-bd"/>
</dbReference>
<comment type="caution">
    <text evidence="11">The sequence shown here is derived from an EMBL/GenBank/DDBJ whole genome shotgun (WGS) entry which is preliminary data.</text>
</comment>
<dbReference type="InterPro" id="IPR014001">
    <property type="entry name" value="Helicase_ATP-bd"/>
</dbReference>
<dbReference type="Pfam" id="PF00270">
    <property type="entry name" value="DEAD"/>
    <property type="match status" value="1"/>
</dbReference>
<dbReference type="GO" id="GO:0006260">
    <property type="term" value="P:DNA replication"/>
    <property type="evidence" value="ECO:0007669"/>
    <property type="project" value="InterPro"/>
</dbReference>
<dbReference type="Gene3D" id="1.10.10.10">
    <property type="entry name" value="Winged helix-like DNA-binding domain superfamily/Winged helix DNA-binding domain"/>
    <property type="match status" value="1"/>
</dbReference>
<dbReference type="PANTHER" id="PTHR13710:SF120">
    <property type="entry name" value="BIFUNCTIONAL 3'-5' EXONUCLEASE_ATP-DEPENDENT HELICASE WRN"/>
    <property type="match status" value="1"/>
</dbReference>
<feature type="domain" description="Helicase ATP-binding" evidence="9">
    <location>
        <begin position="35"/>
        <end position="202"/>
    </location>
</feature>
<evidence type="ECO:0000259" key="10">
    <source>
        <dbReference type="PROSITE" id="PS51194"/>
    </source>
</evidence>
<dbReference type="GO" id="GO:0005524">
    <property type="term" value="F:ATP binding"/>
    <property type="evidence" value="ECO:0007669"/>
    <property type="project" value="UniProtKB-KW"/>
</dbReference>
<protein>
    <recommendedName>
        <fullName evidence="7">ATP-dependent DNA helicase</fullName>
        <ecNumber evidence="7">5.6.2.4</ecNumber>
    </recommendedName>
</protein>
<dbReference type="SUPFAM" id="SSF52540">
    <property type="entry name" value="P-loop containing nucleoside triphosphate hydrolases"/>
    <property type="match status" value="1"/>
</dbReference>
<dbReference type="GO" id="GO:0043138">
    <property type="term" value="F:3'-5' DNA helicase activity"/>
    <property type="evidence" value="ECO:0007669"/>
    <property type="project" value="UniProtKB-EC"/>
</dbReference>
<evidence type="ECO:0000256" key="7">
    <source>
        <dbReference type="RuleBase" id="RU364117"/>
    </source>
</evidence>
<dbReference type="SMART" id="SM00490">
    <property type="entry name" value="HELICc"/>
    <property type="match status" value="1"/>
</dbReference>
<dbReference type="EC" id="5.6.2.4" evidence="7"/>
<evidence type="ECO:0000256" key="2">
    <source>
        <dbReference type="ARBA" id="ARBA00022741"/>
    </source>
</evidence>
<dbReference type="NCBIfam" id="TIGR00614">
    <property type="entry name" value="recQ_fam"/>
    <property type="match status" value="1"/>
</dbReference>
<evidence type="ECO:0000313" key="12">
    <source>
        <dbReference type="Proteomes" id="UP000321393"/>
    </source>
</evidence>
<dbReference type="PROSITE" id="PS51192">
    <property type="entry name" value="HELICASE_ATP_BIND_1"/>
    <property type="match status" value="1"/>
</dbReference>
<comment type="similarity">
    <text evidence="1 7">Belongs to the helicase family. RecQ subfamily.</text>
</comment>
<feature type="domain" description="Helicase C-terminal" evidence="10">
    <location>
        <begin position="230"/>
        <end position="381"/>
    </location>
</feature>
<dbReference type="GO" id="GO:0016887">
    <property type="term" value="F:ATP hydrolysis activity"/>
    <property type="evidence" value="ECO:0007669"/>
    <property type="project" value="RHEA"/>
</dbReference>
<evidence type="ECO:0000256" key="8">
    <source>
        <dbReference type="SAM" id="SignalP"/>
    </source>
</evidence>
<dbReference type="GO" id="GO:0000724">
    <property type="term" value="P:double-strand break repair via homologous recombination"/>
    <property type="evidence" value="ECO:0007669"/>
    <property type="project" value="TreeGrafter"/>
</dbReference>
<comment type="catalytic activity">
    <reaction evidence="7">
        <text>ATP + H2O = ADP + phosphate + H(+)</text>
        <dbReference type="Rhea" id="RHEA:13065"/>
        <dbReference type="ChEBI" id="CHEBI:15377"/>
        <dbReference type="ChEBI" id="CHEBI:15378"/>
        <dbReference type="ChEBI" id="CHEBI:30616"/>
        <dbReference type="ChEBI" id="CHEBI:43474"/>
        <dbReference type="ChEBI" id="CHEBI:456216"/>
    </reaction>
</comment>
<keyword evidence="2 7" id="KW-0547">Nucleotide-binding</keyword>
<dbReference type="PROSITE" id="PS51194">
    <property type="entry name" value="HELICASE_CTER"/>
    <property type="match status" value="1"/>
</dbReference>
<dbReference type="Pfam" id="PF00271">
    <property type="entry name" value="Helicase_C"/>
    <property type="match status" value="1"/>
</dbReference>
<organism evidence="11 12">
    <name type="scientific">Cucumis melo var. makuwa</name>
    <name type="common">Oriental melon</name>
    <dbReference type="NCBI Taxonomy" id="1194695"/>
    <lineage>
        <taxon>Eukaryota</taxon>
        <taxon>Viridiplantae</taxon>
        <taxon>Streptophyta</taxon>
        <taxon>Embryophyta</taxon>
        <taxon>Tracheophyta</taxon>
        <taxon>Spermatophyta</taxon>
        <taxon>Magnoliopsida</taxon>
        <taxon>eudicotyledons</taxon>
        <taxon>Gunneridae</taxon>
        <taxon>Pentapetalae</taxon>
        <taxon>rosids</taxon>
        <taxon>fabids</taxon>
        <taxon>Cucurbitales</taxon>
        <taxon>Cucurbitaceae</taxon>
        <taxon>Benincaseae</taxon>
        <taxon>Cucumis</taxon>
    </lineage>
</organism>
<dbReference type="GO" id="GO:0005634">
    <property type="term" value="C:nucleus"/>
    <property type="evidence" value="ECO:0007669"/>
    <property type="project" value="UniProtKB-SubCell"/>
</dbReference>
<keyword evidence="5 7" id="KW-0067">ATP-binding</keyword>
<dbReference type="Proteomes" id="UP000321393">
    <property type="component" value="Unassembled WGS sequence"/>
</dbReference>
<dbReference type="Pfam" id="PF09382">
    <property type="entry name" value="RQC"/>
    <property type="match status" value="1"/>
</dbReference>
<dbReference type="CDD" id="cd17920">
    <property type="entry name" value="DEXHc_RecQ"/>
    <property type="match status" value="1"/>
</dbReference>
<dbReference type="SMART" id="SM00956">
    <property type="entry name" value="RQC"/>
    <property type="match status" value="1"/>
</dbReference>
<dbReference type="InterPro" id="IPR036390">
    <property type="entry name" value="WH_DNA-bd_sf"/>
</dbReference>
<keyword evidence="7" id="KW-0539">Nucleus</keyword>
<dbReference type="SUPFAM" id="SSF46785">
    <property type="entry name" value="Winged helix' DNA-binding domain"/>
    <property type="match status" value="1"/>
</dbReference>
<dbReference type="PANTHER" id="PTHR13710">
    <property type="entry name" value="DNA HELICASE RECQ FAMILY MEMBER"/>
    <property type="match status" value="1"/>
</dbReference>
<dbReference type="AlphaFoldDB" id="A0A5A7TFY6"/>
<dbReference type="SMART" id="SM00487">
    <property type="entry name" value="DEXDc"/>
    <property type="match status" value="1"/>
</dbReference>
<comment type="subcellular location">
    <subcellularLocation>
        <location evidence="7">Nucleus</location>
    </subcellularLocation>
</comment>
<gene>
    <name evidence="11" type="ORF">E6C27_scaffold67G001180</name>
</gene>
<dbReference type="GO" id="GO:0005737">
    <property type="term" value="C:cytoplasm"/>
    <property type="evidence" value="ECO:0007669"/>
    <property type="project" value="TreeGrafter"/>
</dbReference>
<proteinExistence type="inferred from homology"/>
<evidence type="ECO:0000256" key="5">
    <source>
        <dbReference type="ARBA" id="ARBA00022840"/>
    </source>
</evidence>
<dbReference type="InterPro" id="IPR018982">
    <property type="entry name" value="RQC_domain"/>
</dbReference>
<keyword evidence="4 7" id="KW-0347">Helicase</keyword>
<evidence type="ECO:0000256" key="6">
    <source>
        <dbReference type="ARBA" id="ARBA00034617"/>
    </source>
</evidence>
<evidence type="ECO:0000256" key="3">
    <source>
        <dbReference type="ARBA" id="ARBA00022801"/>
    </source>
</evidence>
<dbReference type="GO" id="GO:0003676">
    <property type="term" value="F:nucleic acid binding"/>
    <property type="evidence" value="ECO:0007669"/>
    <property type="project" value="InterPro"/>
</dbReference>
<dbReference type="Pfam" id="PF16124">
    <property type="entry name" value="RecQ_Zn_bind"/>
    <property type="match status" value="1"/>
</dbReference>
<dbReference type="CDD" id="cd18794">
    <property type="entry name" value="SF2_C_RecQ"/>
    <property type="match status" value="1"/>
</dbReference>
<feature type="chain" id="PRO_5023050619" description="ATP-dependent DNA helicase" evidence="8">
    <location>
        <begin position="24"/>
        <end position="512"/>
    </location>
</feature>
<dbReference type="Gene3D" id="3.40.50.300">
    <property type="entry name" value="P-loop containing nucleotide triphosphate hydrolases"/>
    <property type="match status" value="2"/>
</dbReference>
<dbReference type="EMBL" id="SSTE01016227">
    <property type="protein sequence ID" value="KAA0041768.1"/>
    <property type="molecule type" value="Genomic_DNA"/>
</dbReference>
<evidence type="ECO:0000313" key="11">
    <source>
        <dbReference type="EMBL" id="KAA0041768.1"/>
    </source>
</evidence>
<dbReference type="GO" id="GO:0005694">
    <property type="term" value="C:chromosome"/>
    <property type="evidence" value="ECO:0007669"/>
    <property type="project" value="TreeGrafter"/>
</dbReference>
<feature type="signal peptide" evidence="8">
    <location>
        <begin position="1"/>
        <end position="23"/>
    </location>
</feature>
<dbReference type="OrthoDB" id="10261556at2759"/>
<dbReference type="InterPro" id="IPR027417">
    <property type="entry name" value="P-loop_NTPase"/>
</dbReference>
<evidence type="ECO:0000256" key="1">
    <source>
        <dbReference type="ARBA" id="ARBA00005446"/>
    </source>
</evidence>
<keyword evidence="8" id="KW-0732">Signal</keyword>
<dbReference type="GO" id="GO:0009378">
    <property type="term" value="F:four-way junction helicase activity"/>
    <property type="evidence" value="ECO:0007669"/>
    <property type="project" value="TreeGrafter"/>
</dbReference>
<reference evidence="11 12" key="1">
    <citation type="submission" date="2019-08" db="EMBL/GenBank/DDBJ databases">
        <title>Draft genome sequences of two oriental melons (Cucumis melo L. var makuwa).</title>
        <authorList>
            <person name="Kwon S.-Y."/>
        </authorList>
    </citation>
    <scope>NUCLEOTIDE SEQUENCE [LARGE SCALE GENOMIC DNA]</scope>
    <source>
        <strain evidence="12">cv. SW 3</strain>
        <tissue evidence="11">Leaf</tissue>
    </source>
</reference>
<dbReference type="STRING" id="1194695.A0A5A7TFY6"/>
<dbReference type="FunFam" id="3.40.50.300:FF:001450">
    <property type="entry name" value="ATP-dependent DNA helicase"/>
    <property type="match status" value="1"/>
</dbReference>
<evidence type="ECO:0000259" key="9">
    <source>
        <dbReference type="PROSITE" id="PS51192"/>
    </source>
</evidence>
<keyword evidence="3 7" id="KW-0378">Hydrolase</keyword>
<sequence length="512" mass="57937">MGLCLLWLLWLFLDLHFFVRYFGFSAFRPYQKEVIQGILRGKDCLVVKGTGSGKSLCYQVPPLVVGKTGIVVSPLISLMQDQVMALKQRGIKSEYLGSSQTDYTVQDKAERGQYNILFMTPEKACSVSMSFWSKLKKEGICLFAVDEAHCISEWGHDFRVEYKQLDKLRDVLPGLPFVALTATATEKVRSDIINSLKMKDPQVTIGSFDRTNLFYGVRSFDRGPLFMNKLVLDISKYVASGGSTIIYCTTIKDVEQISKALEEAGISAGIYHAQMDKESRAESHRLFIRDEVQVMVATVAFGMGIDKPNVRQVIHYGCPKSLESYYQESGRCGRDGIASVCWLYYTRSDFAKANFYCGESLTENQRTAIMESLMAAQQYCSIATCRRNFLLSYFGEKSESEKCGNCDNCIDSQKERDMSKEAFLLLACIQSCWGTWGLNMYVDILRGSRAKKILNAQFDMLPLHGLGREYSSNWWKALASQLIFNGYLTENIRDVYRTIRSSTFTQSFTSAT</sequence>